<protein>
    <recommendedName>
        <fullName evidence="10">PLAT domain-containing protein</fullName>
    </recommendedName>
</protein>
<evidence type="ECO:0000256" key="1">
    <source>
        <dbReference type="ARBA" id="ARBA00004370"/>
    </source>
</evidence>
<feature type="transmembrane region" description="Helical" evidence="7">
    <location>
        <begin position="192"/>
        <end position="217"/>
    </location>
</feature>
<organism evidence="8 9">
    <name type="scientific">Anas zonorhyncha</name>
    <name type="common">Eastern spot-billed duck</name>
    <dbReference type="NCBI Taxonomy" id="75864"/>
    <lineage>
        <taxon>Eukaryota</taxon>
        <taxon>Metazoa</taxon>
        <taxon>Chordata</taxon>
        <taxon>Craniata</taxon>
        <taxon>Vertebrata</taxon>
        <taxon>Euteleostomi</taxon>
        <taxon>Archelosauria</taxon>
        <taxon>Archosauria</taxon>
        <taxon>Dinosauria</taxon>
        <taxon>Saurischia</taxon>
        <taxon>Theropoda</taxon>
        <taxon>Coelurosauria</taxon>
        <taxon>Aves</taxon>
        <taxon>Neognathae</taxon>
        <taxon>Galloanserae</taxon>
        <taxon>Anseriformes</taxon>
        <taxon>Anatidae</taxon>
        <taxon>Anatinae</taxon>
        <taxon>Anas</taxon>
    </lineage>
</organism>
<dbReference type="SUPFAM" id="SSF49723">
    <property type="entry name" value="Lipase/lipooxygenase domain (PLAT/LH2 domain)"/>
    <property type="match status" value="1"/>
</dbReference>
<dbReference type="Ensembl" id="ENSAZOT00000022514.1">
    <property type="protein sequence ID" value="ENSAZOP00000020968.1"/>
    <property type="gene ID" value="ENSAZOG00000013562.1"/>
</dbReference>
<keyword evidence="5 7" id="KW-0472">Membrane</keyword>
<dbReference type="PRINTS" id="PR00500">
    <property type="entry name" value="POLYCYSTIN1"/>
</dbReference>
<evidence type="ECO:0000256" key="5">
    <source>
        <dbReference type="ARBA" id="ARBA00023136"/>
    </source>
</evidence>
<dbReference type="Proteomes" id="UP000694549">
    <property type="component" value="Unplaced"/>
</dbReference>
<evidence type="ECO:0000256" key="7">
    <source>
        <dbReference type="SAM" id="Phobius"/>
    </source>
</evidence>
<dbReference type="GO" id="GO:0006816">
    <property type="term" value="P:calcium ion transport"/>
    <property type="evidence" value="ECO:0007669"/>
    <property type="project" value="TreeGrafter"/>
</dbReference>
<dbReference type="GO" id="GO:0005261">
    <property type="term" value="F:monoatomic cation channel activity"/>
    <property type="evidence" value="ECO:0007669"/>
    <property type="project" value="TreeGrafter"/>
</dbReference>
<proteinExistence type="predicted"/>
<reference evidence="8" key="2">
    <citation type="submission" date="2025-09" db="UniProtKB">
        <authorList>
            <consortium name="Ensembl"/>
        </authorList>
    </citation>
    <scope>IDENTIFICATION</scope>
</reference>
<accession>A0A8B9ZWC9</accession>
<dbReference type="InterPro" id="IPR000434">
    <property type="entry name" value="PC1"/>
</dbReference>
<feature type="region of interest" description="Disordered" evidence="6">
    <location>
        <begin position="1"/>
        <end position="42"/>
    </location>
</feature>
<keyword evidence="3" id="KW-0677">Repeat</keyword>
<keyword evidence="9" id="KW-1185">Reference proteome</keyword>
<dbReference type="Gene3D" id="2.60.60.20">
    <property type="entry name" value="PLAT/LH2 domain"/>
    <property type="match status" value="1"/>
</dbReference>
<evidence type="ECO:0000256" key="3">
    <source>
        <dbReference type="ARBA" id="ARBA00022737"/>
    </source>
</evidence>
<evidence type="ECO:0000256" key="6">
    <source>
        <dbReference type="SAM" id="MobiDB-lite"/>
    </source>
</evidence>
<dbReference type="InterPro" id="IPR036392">
    <property type="entry name" value="PLAT/LH2_dom_sf"/>
</dbReference>
<keyword evidence="2 7" id="KW-0812">Transmembrane</keyword>
<evidence type="ECO:0008006" key="10">
    <source>
        <dbReference type="Google" id="ProtNLM"/>
    </source>
</evidence>
<dbReference type="AlphaFoldDB" id="A0A8B9ZWC9"/>
<evidence type="ECO:0000313" key="8">
    <source>
        <dbReference type="Ensembl" id="ENSAZOP00000020968.1"/>
    </source>
</evidence>
<feature type="transmembrane region" description="Helical" evidence="7">
    <location>
        <begin position="151"/>
        <end position="172"/>
    </location>
</feature>
<evidence type="ECO:0000256" key="4">
    <source>
        <dbReference type="ARBA" id="ARBA00022989"/>
    </source>
</evidence>
<dbReference type="PANTHER" id="PTHR46730">
    <property type="entry name" value="POLYCYSTIN-1"/>
    <property type="match status" value="1"/>
</dbReference>
<comment type="subcellular location">
    <subcellularLocation>
        <location evidence="1">Membrane</location>
    </subcellularLocation>
</comment>
<name>A0A8B9ZWC9_9AVES</name>
<keyword evidence="4 7" id="KW-1133">Transmembrane helix</keyword>
<evidence type="ECO:0000256" key="2">
    <source>
        <dbReference type="ARBA" id="ARBA00022692"/>
    </source>
</evidence>
<dbReference type="GO" id="GO:0005886">
    <property type="term" value="C:plasma membrane"/>
    <property type="evidence" value="ECO:0007669"/>
    <property type="project" value="TreeGrafter"/>
</dbReference>
<dbReference type="PANTHER" id="PTHR46730:SF3">
    <property type="entry name" value="POLYCYSTIN-1"/>
    <property type="match status" value="1"/>
</dbReference>
<evidence type="ECO:0000313" key="9">
    <source>
        <dbReference type="Proteomes" id="UP000694549"/>
    </source>
</evidence>
<feature type="transmembrane region" description="Helical" evidence="7">
    <location>
        <begin position="238"/>
        <end position="260"/>
    </location>
</feature>
<sequence>GRKYHSARGDRPVRRGQQKWAQTPGRGKRLPPQQPRRVSDRVHTGSVCPETHLFIPSPLGLSPSWYLQHVIVRDLQSSKSYFFLVNDWLSVESEENDGMVEKEVYAASECSLRSFSRIFIAELQRGFFEKHIWLSMWDRPPRSRFTRVQRATCCSLLIFLFLCANAVWYGMVGNVHLSNGAISNLVPVNVDTVAVGLVSSVVVYPLYLVILFLFRMARGKVIKKSKKRKRVKKEKSSCWLPKWVCSSGFLIWGSVLPLVVHHFSSGLSPCCPSALPCLMATAWDDAGLCPPVEWGAAPGFI</sequence>
<reference evidence="8" key="1">
    <citation type="submission" date="2025-08" db="UniProtKB">
        <authorList>
            <consortium name="Ensembl"/>
        </authorList>
    </citation>
    <scope>IDENTIFICATION</scope>
</reference>